<evidence type="ECO:0000256" key="5">
    <source>
        <dbReference type="ARBA" id="ARBA00022777"/>
    </source>
</evidence>
<name>A0ABR2IL64_9EUKA</name>
<accession>A0ABR2IL64</accession>
<evidence type="ECO:0000256" key="1">
    <source>
        <dbReference type="ARBA" id="ARBA00012513"/>
    </source>
</evidence>
<evidence type="ECO:0000256" key="2">
    <source>
        <dbReference type="ARBA" id="ARBA00022527"/>
    </source>
</evidence>
<keyword evidence="4" id="KW-0547">Nucleotide-binding</keyword>
<comment type="caution">
    <text evidence="13">The sequence shown here is derived from an EMBL/GenBank/DDBJ whole genome shotgun (WGS) entry which is preliminary data.</text>
</comment>
<keyword evidence="6" id="KW-0067">ATP-binding</keyword>
<dbReference type="InterPro" id="IPR011009">
    <property type="entry name" value="Kinase-like_dom_sf"/>
</dbReference>
<comment type="similarity">
    <text evidence="8">Belongs to the protein kinase superfamily. Ser/Thr protein kinase family. GCN2 subfamily.</text>
</comment>
<evidence type="ECO:0000256" key="8">
    <source>
        <dbReference type="ARBA" id="ARBA00037982"/>
    </source>
</evidence>
<keyword evidence="7" id="KW-0652">Protein synthesis inhibitor</keyword>
<dbReference type="Pfam" id="PF13306">
    <property type="entry name" value="LRR_5"/>
    <property type="match status" value="2"/>
</dbReference>
<dbReference type="Proteomes" id="UP001470230">
    <property type="component" value="Unassembled WGS sequence"/>
</dbReference>
<organism evidence="13 14">
    <name type="scientific">Tritrichomonas musculus</name>
    <dbReference type="NCBI Taxonomy" id="1915356"/>
    <lineage>
        <taxon>Eukaryota</taxon>
        <taxon>Metamonada</taxon>
        <taxon>Parabasalia</taxon>
        <taxon>Tritrichomonadida</taxon>
        <taxon>Tritrichomonadidae</taxon>
        <taxon>Tritrichomonas</taxon>
    </lineage>
</organism>
<evidence type="ECO:0000256" key="3">
    <source>
        <dbReference type="ARBA" id="ARBA00022679"/>
    </source>
</evidence>
<evidence type="ECO:0000313" key="14">
    <source>
        <dbReference type="Proteomes" id="UP001470230"/>
    </source>
</evidence>
<dbReference type="InterPro" id="IPR008271">
    <property type="entry name" value="Ser/Thr_kinase_AS"/>
</dbReference>
<reference evidence="13 14" key="1">
    <citation type="submission" date="2024-04" db="EMBL/GenBank/DDBJ databases">
        <title>Tritrichomonas musculus Genome.</title>
        <authorList>
            <person name="Alves-Ferreira E."/>
            <person name="Grigg M."/>
            <person name="Lorenzi H."/>
            <person name="Galac M."/>
        </authorList>
    </citation>
    <scope>NUCLEOTIDE SEQUENCE [LARGE SCALE GENOMIC DNA]</scope>
    <source>
        <strain evidence="13 14">EAF2021</strain>
    </source>
</reference>
<sequence>MELEIEGGLRVAINEKYKTASIIRSPKATGIVLIPRFAKYKTIEYPIISIDGYSFKDNYIELLTFPEDSEVESFNENSLVQAHIKKLRFPPKLKYLKNRWCQFLYDLTDIEISPKNQFYIYFEHKYLLGKSQENSDKFDSLYFIRRDIENAVVPSQVKTVKYLAFNDLKKLKTVIFPSDSELECIESWAFNKSAIEKLEISSKSVRICSYCFNCCAKLSVVSFPNAESITFDSMSIKGINDKAKILIRRGATLAGSGAKDWESRITYIEEAGSFKTESPKAEDKKESLIKKEKSEITTDNGQKKDIESLEKENATLKEYAKYLQKRLSRYEESLTYEEFLEAFEKGKSPITTDKQKEEEEEGSQYKVRKRDSIVGPEDEEFQEVVSKIGEGATSEVFKVIDKRTGEVMCKKVIKECDESVAFKTLQNSVKEIETVQSIHHPCICESFGYNMQEELPRNKEDGHKDDSEEDEDDDYDKEKVQKTTIALFFEFLPFTVKEMIEKCLMSNTLKVRIAVEVAFGMFHIHSLGMMHRDLKLENIMMNCVFESKIIDFGLVHVSEISGSSSLTKGIGTLAYMSPEMVNEEDYDNKTDVYSYGIVLFALFTGRLPKQSMRDKMNNVPMKYPSASAKISDFCINLIKKCTSFKASSRPTFDEIIEDMFVHSFSLAPEVDTTLITRRYRELNRLRRTNRQLKT</sequence>
<dbReference type="PROSITE" id="PS50011">
    <property type="entry name" value="PROTEIN_KINASE_DOM"/>
    <property type="match status" value="1"/>
</dbReference>
<dbReference type="InterPro" id="IPR000719">
    <property type="entry name" value="Prot_kinase_dom"/>
</dbReference>
<dbReference type="PANTHER" id="PTHR11042:SF160">
    <property type="entry name" value="EUKARYOTIC TRANSLATION INITIATION FACTOR 2-ALPHA KINASE 1"/>
    <property type="match status" value="1"/>
</dbReference>
<evidence type="ECO:0000256" key="11">
    <source>
        <dbReference type="SAM" id="MobiDB-lite"/>
    </source>
</evidence>
<dbReference type="EMBL" id="JAPFFF010000016">
    <property type="protein sequence ID" value="KAK8864990.1"/>
    <property type="molecule type" value="Genomic_DNA"/>
</dbReference>
<feature type="domain" description="Protein kinase" evidence="12">
    <location>
        <begin position="382"/>
        <end position="665"/>
    </location>
</feature>
<comment type="catalytic activity">
    <reaction evidence="9">
        <text>L-threonyl-[protein] + ATP = O-phospho-L-threonyl-[protein] + ADP + H(+)</text>
        <dbReference type="Rhea" id="RHEA:46608"/>
        <dbReference type="Rhea" id="RHEA-COMP:11060"/>
        <dbReference type="Rhea" id="RHEA-COMP:11605"/>
        <dbReference type="ChEBI" id="CHEBI:15378"/>
        <dbReference type="ChEBI" id="CHEBI:30013"/>
        <dbReference type="ChEBI" id="CHEBI:30616"/>
        <dbReference type="ChEBI" id="CHEBI:61977"/>
        <dbReference type="ChEBI" id="CHEBI:456216"/>
        <dbReference type="EC" id="2.7.11.1"/>
    </reaction>
    <physiologicalReaction direction="left-to-right" evidence="9">
        <dbReference type="Rhea" id="RHEA:46609"/>
    </physiologicalReaction>
</comment>
<evidence type="ECO:0000256" key="9">
    <source>
        <dbReference type="ARBA" id="ARBA00048659"/>
    </source>
</evidence>
<dbReference type="InterPro" id="IPR050339">
    <property type="entry name" value="CC_SR_Kinase"/>
</dbReference>
<dbReference type="InterPro" id="IPR032675">
    <property type="entry name" value="LRR_dom_sf"/>
</dbReference>
<dbReference type="SMART" id="SM00220">
    <property type="entry name" value="S_TKc"/>
    <property type="match status" value="1"/>
</dbReference>
<dbReference type="PROSITE" id="PS00108">
    <property type="entry name" value="PROTEIN_KINASE_ST"/>
    <property type="match status" value="1"/>
</dbReference>
<evidence type="ECO:0000259" key="12">
    <source>
        <dbReference type="PROSITE" id="PS50011"/>
    </source>
</evidence>
<proteinExistence type="inferred from homology"/>
<protein>
    <recommendedName>
        <fullName evidence="1">non-specific serine/threonine protein kinase</fullName>
        <ecNumber evidence="1">2.7.11.1</ecNumber>
    </recommendedName>
</protein>
<evidence type="ECO:0000256" key="10">
    <source>
        <dbReference type="ARBA" id="ARBA00048977"/>
    </source>
</evidence>
<keyword evidence="3" id="KW-0808">Transferase</keyword>
<dbReference type="Gene3D" id="3.30.200.20">
    <property type="entry name" value="Phosphorylase Kinase, domain 1"/>
    <property type="match status" value="1"/>
</dbReference>
<evidence type="ECO:0000313" key="13">
    <source>
        <dbReference type="EMBL" id="KAK8864990.1"/>
    </source>
</evidence>
<evidence type="ECO:0000256" key="6">
    <source>
        <dbReference type="ARBA" id="ARBA00022840"/>
    </source>
</evidence>
<gene>
    <name evidence="13" type="ORF">M9Y10_010518</name>
</gene>
<evidence type="ECO:0000256" key="7">
    <source>
        <dbReference type="ARBA" id="ARBA00023193"/>
    </source>
</evidence>
<keyword evidence="2" id="KW-0723">Serine/threonine-protein kinase</keyword>
<dbReference type="Gene3D" id="3.80.10.10">
    <property type="entry name" value="Ribonuclease Inhibitor"/>
    <property type="match status" value="1"/>
</dbReference>
<comment type="catalytic activity">
    <reaction evidence="10">
        <text>L-seryl-[protein] + ATP = O-phospho-L-seryl-[protein] + ADP + H(+)</text>
        <dbReference type="Rhea" id="RHEA:17989"/>
        <dbReference type="Rhea" id="RHEA-COMP:9863"/>
        <dbReference type="Rhea" id="RHEA-COMP:11604"/>
        <dbReference type="ChEBI" id="CHEBI:15378"/>
        <dbReference type="ChEBI" id="CHEBI:29999"/>
        <dbReference type="ChEBI" id="CHEBI:30616"/>
        <dbReference type="ChEBI" id="CHEBI:83421"/>
        <dbReference type="ChEBI" id="CHEBI:456216"/>
        <dbReference type="EC" id="2.7.11.1"/>
    </reaction>
    <physiologicalReaction direction="left-to-right" evidence="10">
        <dbReference type="Rhea" id="RHEA:17990"/>
    </physiologicalReaction>
</comment>
<keyword evidence="5" id="KW-0418">Kinase</keyword>
<dbReference type="Pfam" id="PF00069">
    <property type="entry name" value="Pkinase"/>
    <property type="match status" value="1"/>
</dbReference>
<dbReference type="Gene3D" id="1.10.510.10">
    <property type="entry name" value="Transferase(Phosphotransferase) domain 1"/>
    <property type="match status" value="1"/>
</dbReference>
<dbReference type="PANTHER" id="PTHR11042">
    <property type="entry name" value="EUKARYOTIC TRANSLATION INITIATION FACTOR 2-ALPHA KINASE EIF2-ALPHA KINASE -RELATED"/>
    <property type="match status" value="1"/>
</dbReference>
<keyword evidence="14" id="KW-1185">Reference proteome</keyword>
<dbReference type="SUPFAM" id="SSF56112">
    <property type="entry name" value="Protein kinase-like (PK-like)"/>
    <property type="match status" value="1"/>
</dbReference>
<evidence type="ECO:0000256" key="4">
    <source>
        <dbReference type="ARBA" id="ARBA00022741"/>
    </source>
</evidence>
<feature type="compositionally biased region" description="Basic and acidic residues" evidence="11">
    <location>
        <begin position="456"/>
        <end position="466"/>
    </location>
</feature>
<dbReference type="EC" id="2.7.11.1" evidence="1"/>
<feature type="region of interest" description="Disordered" evidence="11">
    <location>
        <begin position="456"/>
        <end position="477"/>
    </location>
</feature>
<dbReference type="InterPro" id="IPR026906">
    <property type="entry name" value="LRR_5"/>
</dbReference>